<protein>
    <submittedName>
        <fullName evidence="1">Uncharacterized protein</fullName>
    </submittedName>
</protein>
<name>A0ABM8U0I1_9BURK</name>
<organism evidence="1 2">
    <name type="scientific">Paraburkholderia gardini</name>
    <dbReference type="NCBI Taxonomy" id="2823469"/>
    <lineage>
        <taxon>Bacteria</taxon>
        <taxon>Pseudomonadati</taxon>
        <taxon>Pseudomonadota</taxon>
        <taxon>Betaproteobacteria</taxon>
        <taxon>Burkholderiales</taxon>
        <taxon>Burkholderiaceae</taxon>
        <taxon>Paraburkholderia</taxon>
    </lineage>
</organism>
<reference evidence="1 2" key="1">
    <citation type="submission" date="2021-04" db="EMBL/GenBank/DDBJ databases">
        <authorList>
            <person name="Vanwijnsberghe S."/>
        </authorList>
    </citation>
    <scope>NUCLEOTIDE SEQUENCE [LARGE SCALE GENOMIC DNA]</scope>
    <source>
        <strain evidence="1 2">LMG 32171</strain>
    </source>
</reference>
<comment type="caution">
    <text evidence="1">The sequence shown here is derived from an EMBL/GenBank/DDBJ whole genome shotgun (WGS) entry which is preliminary data.</text>
</comment>
<keyword evidence="2" id="KW-1185">Reference proteome</keyword>
<sequence length="304" mass="33895">MATAHACCCPASGSALCQNHYISLCDIYVLPQSREGFWLEPARPRMAHAVRDAVRYPGKPGIFREPFALRRLSAWAGLFDATQYKGTARPCFRAKRGGVEFGVGTPPFGSKVLVAAHGWSTRDSLVQYVPASLETVALTGEVMSRVASWRSAVHAVATRYDPDCPRLRTRACDHAENAQYRQDTVRGSGERRGFISLVCKCRGHHRQLPVIVRSRSSDCSGCRRIWIRRTLRHRFRAMMIRAGKDKTAGTYFDTTISVCTKYPGIRCARDPQPVGSWIGCSMSRERAAFPRSRLPGYGLRGARL</sequence>
<evidence type="ECO:0000313" key="1">
    <source>
        <dbReference type="EMBL" id="CAG4892372.1"/>
    </source>
</evidence>
<dbReference type="Proteomes" id="UP000789752">
    <property type="component" value="Unassembled WGS sequence"/>
</dbReference>
<evidence type="ECO:0000313" key="2">
    <source>
        <dbReference type="Proteomes" id="UP000789752"/>
    </source>
</evidence>
<dbReference type="EMBL" id="CAJQYY010000006">
    <property type="protein sequence ID" value="CAG4892372.1"/>
    <property type="molecule type" value="Genomic_DNA"/>
</dbReference>
<proteinExistence type="predicted"/>
<accession>A0ABM8U0I1</accession>
<gene>
    <name evidence="1" type="ORF">R54767_01289</name>
</gene>